<dbReference type="Pfam" id="PF02653">
    <property type="entry name" value="BPD_transp_2"/>
    <property type="match status" value="1"/>
</dbReference>
<dbReference type="GO" id="GO:0015188">
    <property type="term" value="F:L-isoleucine transmembrane transporter activity"/>
    <property type="evidence" value="ECO:0007669"/>
    <property type="project" value="TreeGrafter"/>
</dbReference>
<protein>
    <submittedName>
        <fullName evidence="11">Leucine/isoleucine/valine transporter subunit membrane component of ABC superfamily</fullName>
    </submittedName>
</protein>
<evidence type="ECO:0000256" key="9">
    <source>
        <dbReference type="ARBA" id="ARBA00037998"/>
    </source>
</evidence>
<reference evidence="11" key="1">
    <citation type="submission" date="2016-04" db="EMBL/GenBank/DDBJ databases">
        <authorList>
            <person name="Evans L.H."/>
            <person name="Alamgir A."/>
            <person name="Owens N."/>
            <person name="Weber N.D."/>
            <person name="Virtaneva K."/>
            <person name="Barbian K."/>
            <person name="Babar A."/>
            <person name="Rosenke K."/>
        </authorList>
    </citation>
    <scope>NUCLEOTIDE SEQUENCE</scope>
    <source>
        <strain evidence="11">92-2</strain>
    </source>
</reference>
<keyword evidence="7 10" id="KW-1133">Transmembrane helix</keyword>
<keyword evidence="4" id="KW-0997">Cell inner membrane</keyword>
<evidence type="ECO:0000256" key="7">
    <source>
        <dbReference type="ARBA" id="ARBA00022989"/>
    </source>
</evidence>
<dbReference type="GO" id="GO:0015192">
    <property type="term" value="F:L-phenylalanine transmembrane transporter activity"/>
    <property type="evidence" value="ECO:0007669"/>
    <property type="project" value="TreeGrafter"/>
</dbReference>
<feature type="transmembrane region" description="Helical" evidence="10">
    <location>
        <begin position="42"/>
        <end position="61"/>
    </location>
</feature>
<keyword evidence="2" id="KW-0813">Transport</keyword>
<comment type="subcellular location">
    <subcellularLocation>
        <location evidence="1">Cell membrane</location>
        <topology evidence="1">Multi-pass membrane protein</topology>
    </subcellularLocation>
</comment>
<feature type="transmembrane region" description="Helical" evidence="10">
    <location>
        <begin position="197"/>
        <end position="220"/>
    </location>
</feature>
<dbReference type="GO" id="GO:0042941">
    <property type="term" value="P:D-alanine transmembrane transport"/>
    <property type="evidence" value="ECO:0007669"/>
    <property type="project" value="TreeGrafter"/>
</dbReference>
<dbReference type="GO" id="GO:1903806">
    <property type="term" value="P:L-isoleucine import across plasma membrane"/>
    <property type="evidence" value="ECO:0007669"/>
    <property type="project" value="TreeGrafter"/>
</dbReference>
<evidence type="ECO:0000256" key="6">
    <source>
        <dbReference type="ARBA" id="ARBA00022970"/>
    </source>
</evidence>
<dbReference type="GO" id="GO:0015808">
    <property type="term" value="P:L-alanine transport"/>
    <property type="evidence" value="ECO:0007669"/>
    <property type="project" value="TreeGrafter"/>
</dbReference>
<dbReference type="GeneID" id="72383496"/>
<comment type="similarity">
    <text evidence="9">Belongs to the binding-protein-dependent transport system permease family. LivHM subfamily.</text>
</comment>
<feature type="transmembrane region" description="Helical" evidence="10">
    <location>
        <begin position="276"/>
        <end position="294"/>
    </location>
</feature>
<evidence type="ECO:0000313" key="11">
    <source>
        <dbReference type="EMBL" id="SBW07887.1"/>
    </source>
</evidence>
<dbReference type="InterPro" id="IPR052157">
    <property type="entry name" value="BCAA_transport_permease"/>
</dbReference>
<dbReference type="CDD" id="cd06582">
    <property type="entry name" value="TM_PBP1_LivH_like"/>
    <property type="match status" value="1"/>
</dbReference>
<dbReference type="GO" id="GO:0005886">
    <property type="term" value="C:plasma membrane"/>
    <property type="evidence" value="ECO:0007669"/>
    <property type="project" value="UniProtKB-SubCell"/>
</dbReference>
<dbReference type="GO" id="GO:0005304">
    <property type="term" value="F:L-valine transmembrane transporter activity"/>
    <property type="evidence" value="ECO:0007669"/>
    <property type="project" value="TreeGrafter"/>
</dbReference>
<dbReference type="AlphaFoldDB" id="A0A212K8D4"/>
<feature type="transmembrane region" description="Helical" evidence="10">
    <location>
        <begin position="12"/>
        <end position="35"/>
    </location>
</feature>
<dbReference type="RefSeq" id="WP_022659474.1">
    <property type="nucleotide sequence ID" value="NZ_CABSIF010000023.1"/>
</dbReference>
<evidence type="ECO:0000256" key="4">
    <source>
        <dbReference type="ARBA" id="ARBA00022519"/>
    </source>
</evidence>
<evidence type="ECO:0000256" key="2">
    <source>
        <dbReference type="ARBA" id="ARBA00022448"/>
    </source>
</evidence>
<proteinExistence type="inferred from homology"/>
<evidence type="ECO:0000256" key="10">
    <source>
        <dbReference type="SAM" id="Phobius"/>
    </source>
</evidence>
<dbReference type="EMBL" id="FLUP01000001">
    <property type="protein sequence ID" value="SBW07887.1"/>
    <property type="molecule type" value="Genomic_DNA"/>
</dbReference>
<evidence type="ECO:0000256" key="5">
    <source>
        <dbReference type="ARBA" id="ARBA00022692"/>
    </source>
</evidence>
<keyword evidence="5 10" id="KW-0812">Transmembrane</keyword>
<evidence type="ECO:0000256" key="8">
    <source>
        <dbReference type="ARBA" id="ARBA00023136"/>
    </source>
</evidence>
<dbReference type="GO" id="GO:0015190">
    <property type="term" value="F:L-leucine transmembrane transporter activity"/>
    <property type="evidence" value="ECO:0007669"/>
    <property type="project" value="TreeGrafter"/>
</dbReference>
<evidence type="ECO:0000256" key="3">
    <source>
        <dbReference type="ARBA" id="ARBA00022475"/>
    </source>
</evidence>
<gene>
    <name evidence="11" type="primary">livH</name>
    <name evidence="11" type="ORF">KM92DES2_12393</name>
</gene>
<evidence type="ECO:0000256" key="1">
    <source>
        <dbReference type="ARBA" id="ARBA00004651"/>
    </source>
</evidence>
<feature type="transmembrane region" description="Helical" evidence="10">
    <location>
        <begin position="148"/>
        <end position="168"/>
    </location>
</feature>
<keyword evidence="3" id="KW-1003">Cell membrane</keyword>
<keyword evidence="6" id="KW-0029">Amino-acid transport</keyword>
<name>A0A212K8D4_9BACT</name>
<dbReference type="PANTHER" id="PTHR11795:SF371">
    <property type="entry name" value="HIGH-AFFINITY BRANCHED-CHAIN AMINO ACID TRANSPORT SYSTEM PERMEASE PROTEIN LIVH"/>
    <property type="match status" value="1"/>
</dbReference>
<feature type="transmembrane region" description="Helical" evidence="10">
    <location>
        <begin position="107"/>
        <end position="128"/>
    </location>
</feature>
<sequence>MEQFLQQLLNGLAVGGIYALVALGYTMVYGVLKLINFAHGDLFTIGAYLGLTLLVSCNMAGALNPFLAVAAVFVMVALLVAIIGFLLERTAYRPLRNANRLSAVVSALGASIFFQNAVMLIYGARFYVYPDYLRPDFTVRMLGLEVPGVRLLVIAASVVLMLGLWAFIQRTRTGAAIRAVAIDPGAAQLMGINVDRIISLVFLIGPGLGGAAGLMVGIYYGQIDFTMGWSYGLKAFTAAILGGIGNIPGAMLGGLLLGVIEALAAGYIAIAWKDAIAFLVLILILIIRPTGILGERTADKL</sequence>
<dbReference type="InterPro" id="IPR001851">
    <property type="entry name" value="ABC_transp_permease"/>
</dbReference>
<feature type="transmembrane region" description="Helical" evidence="10">
    <location>
        <begin position="67"/>
        <end position="87"/>
    </location>
</feature>
<dbReference type="PANTHER" id="PTHR11795">
    <property type="entry name" value="BRANCHED-CHAIN AMINO ACID TRANSPORT SYSTEM PERMEASE PROTEIN LIVH"/>
    <property type="match status" value="1"/>
</dbReference>
<accession>A0A212K8D4</accession>
<keyword evidence="8 10" id="KW-0472">Membrane</keyword>
<organism evidence="11">
    <name type="scientific">uncultured Desulfovibrio sp</name>
    <dbReference type="NCBI Taxonomy" id="167968"/>
    <lineage>
        <taxon>Bacteria</taxon>
        <taxon>Pseudomonadati</taxon>
        <taxon>Thermodesulfobacteriota</taxon>
        <taxon>Desulfovibrionia</taxon>
        <taxon>Desulfovibrionales</taxon>
        <taxon>Desulfovibrionaceae</taxon>
        <taxon>Desulfovibrio</taxon>
        <taxon>environmental samples</taxon>
    </lineage>
</organism>